<evidence type="ECO:0000256" key="4">
    <source>
        <dbReference type="RuleBase" id="RU367022"/>
    </source>
</evidence>
<keyword evidence="4" id="KW-0406">Ion transport</keyword>
<protein>
    <recommendedName>
        <fullName evidence="4">Copper transport protein</fullName>
    </recommendedName>
</protein>
<dbReference type="STRING" id="946122.A0A0C2WI35"/>
<gene>
    <name evidence="5" type="ORF">M378DRAFT_180172</name>
</gene>
<accession>A0A0C2WI35</accession>
<keyword evidence="4" id="KW-0186">Copper</keyword>
<dbReference type="PANTHER" id="PTHR12483:SF115">
    <property type="entry name" value="COPPER TRANSPORT PROTEIN"/>
    <property type="match status" value="1"/>
</dbReference>
<evidence type="ECO:0000313" key="5">
    <source>
        <dbReference type="EMBL" id="KIL61152.1"/>
    </source>
</evidence>
<organism evidence="5 6">
    <name type="scientific">Amanita muscaria (strain Koide BX008)</name>
    <dbReference type="NCBI Taxonomy" id="946122"/>
    <lineage>
        <taxon>Eukaryota</taxon>
        <taxon>Fungi</taxon>
        <taxon>Dikarya</taxon>
        <taxon>Basidiomycota</taxon>
        <taxon>Agaricomycotina</taxon>
        <taxon>Agaricomycetes</taxon>
        <taxon>Agaricomycetidae</taxon>
        <taxon>Agaricales</taxon>
        <taxon>Pluteineae</taxon>
        <taxon>Amanitaceae</taxon>
        <taxon>Amanita</taxon>
    </lineage>
</organism>
<dbReference type="HOGENOM" id="CLU_079690_4_0_1"/>
<dbReference type="GO" id="GO:0016020">
    <property type="term" value="C:membrane"/>
    <property type="evidence" value="ECO:0007669"/>
    <property type="project" value="UniProtKB-SubCell"/>
</dbReference>
<reference evidence="5 6" key="1">
    <citation type="submission" date="2014-04" db="EMBL/GenBank/DDBJ databases">
        <title>Evolutionary Origins and Diversification of the Mycorrhizal Mutualists.</title>
        <authorList>
            <consortium name="DOE Joint Genome Institute"/>
            <consortium name="Mycorrhizal Genomics Consortium"/>
            <person name="Kohler A."/>
            <person name="Kuo A."/>
            <person name="Nagy L.G."/>
            <person name="Floudas D."/>
            <person name="Copeland A."/>
            <person name="Barry K.W."/>
            <person name="Cichocki N."/>
            <person name="Veneault-Fourrey C."/>
            <person name="LaButti K."/>
            <person name="Lindquist E.A."/>
            <person name="Lipzen A."/>
            <person name="Lundell T."/>
            <person name="Morin E."/>
            <person name="Murat C."/>
            <person name="Riley R."/>
            <person name="Ohm R."/>
            <person name="Sun H."/>
            <person name="Tunlid A."/>
            <person name="Henrissat B."/>
            <person name="Grigoriev I.V."/>
            <person name="Hibbett D.S."/>
            <person name="Martin F."/>
        </authorList>
    </citation>
    <scope>NUCLEOTIDE SEQUENCE [LARGE SCALE GENOMIC DNA]</scope>
    <source>
        <strain evidence="5 6">Koide BX008</strain>
    </source>
</reference>
<evidence type="ECO:0000256" key="2">
    <source>
        <dbReference type="ARBA" id="ARBA00022989"/>
    </source>
</evidence>
<evidence type="ECO:0000256" key="1">
    <source>
        <dbReference type="ARBA" id="ARBA00022692"/>
    </source>
</evidence>
<dbReference type="AlphaFoldDB" id="A0A0C2WI35"/>
<dbReference type="GO" id="GO:0005375">
    <property type="term" value="F:copper ion transmembrane transporter activity"/>
    <property type="evidence" value="ECO:0007669"/>
    <property type="project" value="UniProtKB-UniRule"/>
</dbReference>
<sequence>MDHGHSGHGGHGDMPGMPAPTCSMHMLWNTQIIDTCIIFPSWHITSTTSFVFSFFAIVLLGVFYEYLRLVQGRVDAYIAQVVKSGHRGKRPLRSASASPVGGISTSLTEIDEDRELLTGRKVFRPSAVSGIPVPFLYRLLRASIYGSTVFLSFFLMLVFMTYNAYLILAVVLGAIIGNFKFGKTLNDVGFSNGKGMACH</sequence>
<dbReference type="PANTHER" id="PTHR12483">
    <property type="entry name" value="SOLUTE CARRIER FAMILY 31 COPPER TRANSPORTERS"/>
    <property type="match status" value="1"/>
</dbReference>
<proteinExistence type="inferred from homology"/>
<dbReference type="FunCoup" id="A0A0C2WI35">
    <property type="interactions" value="156"/>
</dbReference>
<keyword evidence="2 4" id="KW-1133">Transmembrane helix</keyword>
<evidence type="ECO:0000256" key="3">
    <source>
        <dbReference type="ARBA" id="ARBA00023136"/>
    </source>
</evidence>
<evidence type="ECO:0000313" key="6">
    <source>
        <dbReference type="Proteomes" id="UP000054549"/>
    </source>
</evidence>
<dbReference type="EMBL" id="KN818288">
    <property type="protein sequence ID" value="KIL61152.1"/>
    <property type="molecule type" value="Genomic_DNA"/>
</dbReference>
<keyword evidence="4" id="KW-0813">Transport</keyword>
<dbReference type="InParanoid" id="A0A0C2WI35"/>
<feature type="transmembrane region" description="Helical" evidence="4">
    <location>
        <begin position="148"/>
        <end position="176"/>
    </location>
</feature>
<keyword evidence="3 4" id="KW-0472">Membrane</keyword>
<name>A0A0C2WI35_AMAMK</name>
<comment type="similarity">
    <text evidence="4">Belongs to the copper transporter (Ctr) (TC 1.A.56) family. SLC31A subfamily.</text>
</comment>
<dbReference type="InterPro" id="IPR007274">
    <property type="entry name" value="Cop_transporter"/>
</dbReference>
<feature type="transmembrane region" description="Helical" evidence="4">
    <location>
        <begin position="49"/>
        <end position="67"/>
    </location>
</feature>
<dbReference type="Pfam" id="PF04145">
    <property type="entry name" value="Ctr"/>
    <property type="match status" value="1"/>
</dbReference>
<comment type="subcellular location">
    <subcellularLocation>
        <location evidence="4">Membrane</location>
        <topology evidence="4">Multi-pass membrane protein</topology>
    </subcellularLocation>
</comment>
<keyword evidence="1 4" id="KW-0812">Transmembrane</keyword>
<keyword evidence="6" id="KW-1185">Reference proteome</keyword>
<keyword evidence="4" id="KW-0187">Copper transport</keyword>
<dbReference type="Proteomes" id="UP000054549">
    <property type="component" value="Unassembled WGS sequence"/>
</dbReference>
<dbReference type="OrthoDB" id="161814at2759"/>